<protein>
    <submittedName>
        <fullName evidence="8">Mov34/MPN/PAD-1</fullName>
    </submittedName>
</protein>
<accession>A4TVV3</accession>
<feature type="region of interest" description="Disordered" evidence="6">
    <location>
        <begin position="133"/>
        <end position="156"/>
    </location>
</feature>
<evidence type="ECO:0000256" key="4">
    <source>
        <dbReference type="ARBA" id="ARBA00022833"/>
    </source>
</evidence>
<organism evidence="8">
    <name type="scientific">Magnetospirillum gryphiswaldense</name>
    <dbReference type="NCBI Taxonomy" id="55518"/>
    <lineage>
        <taxon>Bacteria</taxon>
        <taxon>Pseudomonadati</taxon>
        <taxon>Pseudomonadota</taxon>
        <taxon>Alphaproteobacteria</taxon>
        <taxon>Rhodospirillales</taxon>
        <taxon>Rhodospirillaceae</taxon>
        <taxon>Magnetospirillum</taxon>
    </lineage>
</organism>
<dbReference type="SUPFAM" id="SSF102712">
    <property type="entry name" value="JAB1/MPN domain"/>
    <property type="match status" value="1"/>
</dbReference>
<evidence type="ECO:0000256" key="3">
    <source>
        <dbReference type="ARBA" id="ARBA00022801"/>
    </source>
</evidence>
<dbReference type="GO" id="GO:0006508">
    <property type="term" value="P:proteolysis"/>
    <property type="evidence" value="ECO:0007669"/>
    <property type="project" value="UniProtKB-KW"/>
</dbReference>
<dbReference type="InterPro" id="IPR000555">
    <property type="entry name" value="JAMM/MPN+_dom"/>
</dbReference>
<dbReference type="AlphaFoldDB" id="A4TVV3"/>
<sequence>MILQIDAKLTKQMVDAAETAYPAEACGLVIGRGKGQLVRVTRVVPAGNLRADTGNCFELDPAVRIAVEKELRETGTKNRIVGHYHSHTDGTADPSGTDRAMAYEPDLAWVIVGVLDGQAIQTLAHRMDEKKGNFRPVPIRTPKGKITLASTGDDQA</sequence>
<dbReference type="InterPro" id="IPR051929">
    <property type="entry name" value="VirAsm_ModProt"/>
</dbReference>
<evidence type="ECO:0000256" key="6">
    <source>
        <dbReference type="SAM" id="MobiDB-lite"/>
    </source>
</evidence>
<evidence type="ECO:0000256" key="1">
    <source>
        <dbReference type="ARBA" id="ARBA00022670"/>
    </source>
</evidence>
<dbReference type="PANTHER" id="PTHR34858:SF1">
    <property type="entry name" value="CYSO-CYSTEINE PEPTIDASE"/>
    <property type="match status" value="1"/>
</dbReference>
<gene>
    <name evidence="8" type="ORF">MGR_0848</name>
</gene>
<dbReference type="Gene3D" id="3.40.140.10">
    <property type="entry name" value="Cytidine Deaminase, domain 2"/>
    <property type="match status" value="1"/>
</dbReference>
<dbReference type="GO" id="GO:0008235">
    <property type="term" value="F:metalloexopeptidase activity"/>
    <property type="evidence" value="ECO:0007669"/>
    <property type="project" value="TreeGrafter"/>
</dbReference>
<dbReference type="GO" id="GO:0008270">
    <property type="term" value="F:zinc ion binding"/>
    <property type="evidence" value="ECO:0007669"/>
    <property type="project" value="TreeGrafter"/>
</dbReference>
<keyword evidence="5" id="KW-0482">Metalloprotease</keyword>
<dbReference type="PANTHER" id="PTHR34858">
    <property type="entry name" value="CYSO-CYSTEINE PEPTIDASE"/>
    <property type="match status" value="1"/>
</dbReference>
<evidence type="ECO:0000259" key="7">
    <source>
        <dbReference type="PROSITE" id="PS50249"/>
    </source>
</evidence>
<evidence type="ECO:0000313" key="8">
    <source>
        <dbReference type="EMBL" id="CAM74760.1"/>
    </source>
</evidence>
<dbReference type="Pfam" id="PF14464">
    <property type="entry name" value="Prok-JAB"/>
    <property type="match status" value="1"/>
</dbReference>
<keyword evidence="1" id="KW-0645">Protease</keyword>
<keyword evidence="2" id="KW-0479">Metal-binding</keyword>
<name>A4TVV3_9PROT</name>
<evidence type="ECO:0000256" key="5">
    <source>
        <dbReference type="ARBA" id="ARBA00023049"/>
    </source>
</evidence>
<dbReference type="InterPro" id="IPR037518">
    <property type="entry name" value="MPN"/>
</dbReference>
<dbReference type="InterPro" id="IPR028090">
    <property type="entry name" value="JAB_dom_prok"/>
</dbReference>
<dbReference type="RefSeq" id="WP_158699345.1">
    <property type="nucleotide sequence ID" value="NZ_CP027527.1"/>
</dbReference>
<reference evidence="8" key="1">
    <citation type="journal article" date="2007" name="J. Bacteriol.">
        <title>Comparative genome analysis of four magnetotactic bacteria reveals a complex set of group-specific genes implicated in magnetosome biomineralization and function.</title>
        <authorList>
            <person name="Richter M."/>
            <person name="Kube M."/>
            <person name="Bazylinski D.A."/>
            <person name="Lombardot T."/>
            <person name="Gloeckner F.O."/>
            <person name="Reinhardt R."/>
            <person name="Schueler D."/>
        </authorList>
    </citation>
    <scope>NUCLEOTIDE SEQUENCE</scope>
    <source>
        <strain evidence="8">MSR-1</strain>
    </source>
</reference>
<dbReference type="PROSITE" id="PS50249">
    <property type="entry name" value="MPN"/>
    <property type="match status" value="1"/>
</dbReference>
<evidence type="ECO:0000256" key="2">
    <source>
        <dbReference type="ARBA" id="ARBA00022723"/>
    </source>
</evidence>
<dbReference type="SMART" id="SM00232">
    <property type="entry name" value="JAB_MPN"/>
    <property type="match status" value="1"/>
</dbReference>
<keyword evidence="4" id="KW-0862">Zinc</keyword>
<dbReference type="EMBL" id="CU459003">
    <property type="protein sequence ID" value="CAM74760.1"/>
    <property type="molecule type" value="Genomic_DNA"/>
</dbReference>
<feature type="domain" description="MPN" evidence="7">
    <location>
        <begin position="3"/>
        <end position="134"/>
    </location>
</feature>
<dbReference type="CDD" id="cd08070">
    <property type="entry name" value="MPN_like"/>
    <property type="match status" value="1"/>
</dbReference>
<proteinExistence type="predicted"/>
<keyword evidence="3" id="KW-0378">Hydrolase</keyword>